<dbReference type="AlphaFoldDB" id="A0A3E4F505"/>
<sequence length="282" mass="32791">MYSIYYIGAQNSERIDFCQWPYMVTGGDLFDGEFDAIEDDDRIQGWERKITSKKLNIEIHAVGVSLEQAIDQLENVAEKDVLNTTPGRLYVGFSYMKGWLVGTTKDRWLQDLDSISNELIFKSDYPYWITEEEFHFYKQGSGNAEKMEWLEFPYNFPYEFSKVRNLQYINNSNYTASGFKMIIYGPCINPLIRIAGHIYELRTTLYEGEYAVIDSSTRYAKDRKIVKVRNDGTEENLFNSKNNASSIWEKIPAGLSIVSWNGAFGFDIILFNERGTPRWTSR</sequence>
<name>A0A3E4F505_9FIRM</name>
<proteinExistence type="predicted"/>
<dbReference type="RefSeq" id="WP_117495149.1">
    <property type="nucleotide sequence ID" value="NZ_QSOI01000009.1"/>
</dbReference>
<reference evidence="1 2" key="1">
    <citation type="submission" date="2018-08" db="EMBL/GenBank/DDBJ databases">
        <title>A genome reference for cultivated species of the human gut microbiota.</title>
        <authorList>
            <person name="Zou Y."/>
            <person name="Xue W."/>
            <person name="Luo G."/>
        </authorList>
    </citation>
    <scope>NUCLEOTIDE SEQUENCE [LARGE SCALE GENOMIC DNA]</scope>
    <source>
        <strain evidence="1 2">TM09-19AC</strain>
    </source>
</reference>
<dbReference type="EMBL" id="QSOI01000009">
    <property type="protein sequence ID" value="RGI83937.1"/>
    <property type="molecule type" value="Genomic_DNA"/>
</dbReference>
<gene>
    <name evidence="1" type="ORF">DXD84_08590</name>
</gene>
<protein>
    <submittedName>
        <fullName evidence="1">Uncharacterized protein</fullName>
    </submittedName>
</protein>
<dbReference type="Proteomes" id="UP000260664">
    <property type="component" value="Unassembled WGS sequence"/>
</dbReference>
<comment type="caution">
    <text evidence="1">The sequence shown here is derived from an EMBL/GenBank/DDBJ whole genome shotgun (WGS) entry which is preliminary data.</text>
</comment>
<organism evidence="1 2">
    <name type="scientific">Dorea formicigenerans</name>
    <dbReference type="NCBI Taxonomy" id="39486"/>
    <lineage>
        <taxon>Bacteria</taxon>
        <taxon>Bacillati</taxon>
        <taxon>Bacillota</taxon>
        <taxon>Clostridia</taxon>
        <taxon>Lachnospirales</taxon>
        <taxon>Lachnospiraceae</taxon>
        <taxon>Dorea</taxon>
    </lineage>
</organism>
<evidence type="ECO:0000313" key="2">
    <source>
        <dbReference type="Proteomes" id="UP000260664"/>
    </source>
</evidence>
<accession>A0A3E4F505</accession>
<evidence type="ECO:0000313" key="1">
    <source>
        <dbReference type="EMBL" id="RGI83937.1"/>
    </source>
</evidence>